<gene>
    <name evidence="2" type="ORF">GEV33_009697</name>
</gene>
<reference evidence="2" key="1">
    <citation type="journal article" date="2020" name="J Insects Food Feed">
        <title>The yellow mealworm (Tenebrio molitor) genome: a resource for the emerging insects as food and feed industry.</title>
        <authorList>
            <person name="Eriksson T."/>
            <person name="Andere A."/>
            <person name="Kelstrup H."/>
            <person name="Emery V."/>
            <person name="Picard C."/>
        </authorList>
    </citation>
    <scope>NUCLEOTIDE SEQUENCE</scope>
    <source>
        <strain evidence="2">Stoneville</strain>
        <tissue evidence="2">Whole head</tissue>
    </source>
</reference>
<organism evidence="2 3">
    <name type="scientific">Tenebrio molitor</name>
    <name type="common">Yellow mealworm beetle</name>
    <dbReference type="NCBI Taxonomy" id="7067"/>
    <lineage>
        <taxon>Eukaryota</taxon>
        <taxon>Metazoa</taxon>
        <taxon>Ecdysozoa</taxon>
        <taxon>Arthropoda</taxon>
        <taxon>Hexapoda</taxon>
        <taxon>Insecta</taxon>
        <taxon>Pterygota</taxon>
        <taxon>Neoptera</taxon>
        <taxon>Endopterygota</taxon>
        <taxon>Coleoptera</taxon>
        <taxon>Polyphaga</taxon>
        <taxon>Cucujiformia</taxon>
        <taxon>Tenebrionidae</taxon>
        <taxon>Tenebrio</taxon>
    </lineage>
</organism>
<protein>
    <submittedName>
        <fullName evidence="2">Uncharacterized protein</fullName>
    </submittedName>
</protein>
<accession>A0A8J6LH43</accession>
<feature type="compositionally biased region" description="Basic and acidic residues" evidence="1">
    <location>
        <begin position="159"/>
        <end position="174"/>
    </location>
</feature>
<comment type="caution">
    <text evidence="2">The sequence shown here is derived from an EMBL/GenBank/DDBJ whole genome shotgun (WGS) entry which is preliminary data.</text>
</comment>
<proteinExistence type="predicted"/>
<feature type="region of interest" description="Disordered" evidence="1">
    <location>
        <begin position="86"/>
        <end position="105"/>
    </location>
</feature>
<dbReference type="EMBL" id="JABDTM020025592">
    <property type="protein sequence ID" value="KAH0813096.1"/>
    <property type="molecule type" value="Genomic_DNA"/>
</dbReference>
<dbReference type="AlphaFoldDB" id="A0A8J6LH43"/>
<evidence type="ECO:0000313" key="2">
    <source>
        <dbReference type="EMBL" id="KAH0813096.1"/>
    </source>
</evidence>
<evidence type="ECO:0000313" key="3">
    <source>
        <dbReference type="Proteomes" id="UP000719412"/>
    </source>
</evidence>
<reference evidence="2" key="2">
    <citation type="submission" date="2021-08" db="EMBL/GenBank/DDBJ databases">
        <authorList>
            <person name="Eriksson T."/>
        </authorList>
    </citation>
    <scope>NUCLEOTIDE SEQUENCE</scope>
    <source>
        <strain evidence="2">Stoneville</strain>
        <tissue evidence="2">Whole head</tissue>
    </source>
</reference>
<evidence type="ECO:0000256" key="1">
    <source>
        <dbReference type="SAM" id="MobiDB-lite"/>
    </source>
</evidence>
<sequence length="253" mass="28370">MMHISEILEKSQVILTKLQKGGMQPAEKEQLIDCIGALCREVYNFHESLDVLHKLYEIKTHRSKPVAQIEQELRNDTSLVLESACDNKEVNPNANEPNSDDEEYETYVAASDVPPAATSSTTHYEEEQERRRLASLLSQELKHKLKTDSRFVAARKKRGITDEKPETEIEKGTIDEEPQASKTEKGFKPKILASPPPPPPLPPVNLGPHGDSVELPPRNSFLEAILKAASKDRNTVEEVFDFSGETEEQASDK</sequence>
<dbReference type="Proteomes" id="UP000719412">
    <property type="component" value="Unassembled WGS sequence"/>
</dbReference>
<name>A0A8J6LH43_TENMO</name>
<feature type="compositionally biased region" description="Pro residues" evidence="1">
    <location>
        <begin position="194"/>
        <end position="205"/>
    </location>
</feature>
<feature type="region of interest" description="Disordered" evidence="1">
    <location>
        <begin position="157"/>
        <end position="215"/>
    </location>
</feature>
<keyword evidence="3" id="KW-1185">Reference proteome</keyword>